<sequence>MPKPWTLAGVMLAAMAVPAMAAEPAAPVPAEAAVAQTLTLERVFASPDLAGSQPKLLKLSPDGGLLTSLRPRPDEKDRYDLWARDTRTGKEWMLVDSKKFGSGAELSEAEKMQRERARIGAARGIVAYEWSPDGQSILVPLDGDLYLASLDGKVTRLTATPSGELNPKISPAGGFVSFVRDQNLFVQPLGGTATGRELALTHDGAGTVHWGEAEFVAQEEIGRRTGYWWSPGDKRIAVEKFDEAPVGVVTRAAIGANGTRVFDQRYPAAGTPNVLVELYVMNADGSGRVKVDLGTETDIYLARVDWTADGRSLLVQRQNRDQTVLDMLQVDPATGKSTLLFSETSGPKSWVNLSDGYRPLKGGGLIWTSERDGYAHLYRFKDGSWTQLTKGPWVVTGMVGFDEAKERIFFTANKDDVLEQQVYSVDLAHPNVIARRTEPGWWNSATMDIAASRMIISRSNPGQPTQVYLANAEGKRLSWINENAVVAGHPYFPFLAQHRAPTFGTLKAGDGSTLHYEMLTPVLEPGRKYPVFFEHYGGPHAQTVSRNWGSPLHQYLVSQGWIVFQLDNRGSANRGTAFEDQIFRAMGSVEVEDQLTGAKWLKAQPFVDAGKIATYGWSYGGYMTLKMLEANPGAYAAGVSGAPVTKWELYDTHYTERYMGNPKKDAKAYAKSDAIDDAAKITDPLLLIHGMADDNVVLDNSTAFAAKMQAENVPFEMMLYPGKTHSAGRDIHVWTTILKFLDREVKNKPPAR</sequence>
<dbReference type="GO" id="GO:0008239">
    <property type="term" value="F:dipeptidyl-peptidase activity"/>
    <property type="evidence" value="ECO:0007669"/>
    <property type="project" value="TreeGrafter"/>
</dbReference>
<keyword evidence="5" id="KW-1185">Reference proteome</keyword>
<evidence type="ECO:0000313" key="5">
    <source>
        <dbReference type="Proteomes" id="UP000516148"/>
    </source>
</evidence>
<dbReference type="PANTHER" id="PTHR11731">
    <property type="entry name" value="PROTEASE FAMILY S9B,C DIPEPTIDYL-PEPTIDASE IV-RELATED"/>
    <property type="match status" value="1"/>
</dbReference>
<evidence type="ECO:0000259" key="2">
    <source>
        <dbReference type="Pfam" id="PF00326"/>
    </source>
</evidence>
<dbReference type="GO" id="GO:0008236">
    <property type="term" value="F:serine-type peptidase activity"/>
    <property type="evidence" value="ECO:0007669"/>
    <property type="project" value="InterPro"/>
</dbReference>
<keyword evidence="1" id="KW-0732">Signal</keyword>
<dbReference type="GO" id="GO:0006508">
    <property type="term" value="P:proteolysis"/>
    <property type="evidence" value="ECO:0007669"/>
    <property type="project" value="InterPro"/>
</dbReference>
<dbReference type="SUPFAM" id="SSF82171">
    <property type="entry name" value="DPP6 N-terminal domain-like"/>
    <property type="match status" value="1"/>
</dbReference>
<feature type="domain" description="Peptidase S9 prolyl oligopeptidase catalytic" evidence="2">
    <location>
        <begin position="554"/>
        <end position="747"/>
    </location>
</feature>
<protein>
    <submittedName>
        <fullName evidence="4">S9 family peptidase</fullName>
    </submittedName>
</protein>
<feature type="chain" id="PRO_5028906396" evidence="1">
    <location>
        <begin position="22"/>
        <end position="752"/>
    </location>
</feature>
<dbReference type="KEGG" id="spap:H3Z74_07610"/>
<dbReference type="InterPro" id="IPR029058">
    <property type="entry name" value="AB_hydrolase_fold"/>
</dbReference>
<evidence type="ECO:0000313" key="4">
    <source>
        <dbReference type="EMBL" id="QNQ11020.1"/>
    </source>
</evidence>
<dbReference type="Gene3D" id="3.40.50.1820">
    <property type="entry name" value="alpha/beta hydrolase"/>
    <property type="match status" value="1"/>
</dbReference>
<dbReference type="AlphaFoldDB" id="A0A7H0LMW7"/>
<feature type="domain" description="Dipeptidylpeptidase IV N-terminal" evidence="3">
    <location>
        <begin position="166"/>
        <end position="464"/>
    </location>
</feature>
<evidence type="ECO:0000259" key="3">
    <source>
        <dbReference type="Pfam" id="PF00930"/>
    </source>
</evidence>
<evidence type="ECO:0000256" key="1">
    <source>
        <dbReference type="SAM" id="SignalP"/>
    </source>
</evidence>
<accession>A0A7H0LMW7</accession>
<dbReference type="PANTHER" id="PTHR11731:SF193">
    <property type="entry name" value="DIPEPTIDYL PEPTIDASE 9"/>
    <property type="match status" value="1"/>
</dbReference>
<dbReference type="EMBL" id="CP061038">
    <property type="protein sequence ID" value="QNQ11020.1"/>
    <property type="molecule type" value="Genomic_DNA"/>
</dbReference>
<proteinExistence type="predicted"/>
<dbReference type="RefSeq" id="WP_187763306.1">
    <property type="nucleotide sequence ID" value="NZ_CP061038.1"/>
</dbReference>
<dbReference type="InterPro" id="IPR050278">
    <property type="entry name" value="Serine_Prot_S9B/DPPIV"/>
</dbReference>
<feature type="signal peptide" evidence="1">
    <location>
        <begin position="1"/>
        <end position="21"/>
    </location>
</feature>
<dbReference type="InterPro" id="IPR002469">
    <property type="entry name" value="Peptidase_S9B_N"/>
</dbReference>
<organism evidence="4 5">
    <name type="scientific">Sphingomonas alpina</name>
    <dbReference type="NCBI Taxonomy" id="653931"/>
    <lineage>
        <taxon>Bacteria</taxon>
        <taxon>Pseudomonadati</taxon>
        <taxon>Pseudomonadota</taxon>
        <taxon>Alphaproteobacteria</taxon>
        <taxon>Sphingomonadales</taxon>
        <taxon>Sphingomonadaceae</taxon>
        <taxon>Sphingomonas</taxon>
    </lineage>
</organism>
<dbReference type="Gene3D" id="2.140.10.30">
    <property type="entry name" value="Dipeptidylpeptidase IV, N-terminal domain"/>
    <property type="match status" value="1"/>
</dbReference>
<dbReference type="Proteomes" id="UP000516148">
    <property type="component" value="Chromosome"/>
</dbReference>
<gene>
    <name evidence="4" type="ORF">H3Z74_07610</name>
</gene>
<dbReference type="Pfam" id="PF00326">
    <property type="entry name" value="Peptidase_S9"/>
    <property type="match status" value="1"/>
</dbReference>
<name>A0A7H0LMW7_9SPHN</name>
<dbReference type="SUPFAM" id="SSF53474">
    <property type="entry name" value="alpha/beta-Hydrolases"/>
    <property type="match status" value="1"/>
</dbReference>
<reference evidence="4 5" key="1">
    <citation type="submission" date="2020-09" db="EMBL/GenBank/DDBJ databases">
        <title>Sphingomonas sp., a new species isolated from pork steak.</title>
        <authorList>
            <person name="Heidler von Heilborn D."/>
        </authorList>
    </citation>
    <scope>NUCLEOTIDE SEQUENCE [LARGE SCALE GENOMIC DNA]</scope>
    <source>
        <strain evidence="5">S8-3T</strain>
    </source>
</reference>
<dbReference type="InterPro" id="IPR001375">
    <property type="entry name" value="Peptidase_S9_cat"/>
</dbReference>
<dbReference type="Pfam" id="PF00930">
    <property type="entry name" value="DPPIV_N"/>
    <property type="match status" value="1"/>
</dbReference>